<dbReference type="Pfam" id="PF13354">
    <property type="entry name" value="Beta-lactamase2"/>
    <property type="match status" value="1"/>
</dbReference>
<reference evidence="3 4" key="1">
    <citation type="submission" date="2021-01" db="EMBL/GenBank/DDBJ databases">
        <title>Whole genome shotgun sequence of Planotetraspora kaengkrachanensis NBRC 104272.</title>
        <authorList>
            <person name="Komaki H."/>
            <person name="Tamura T."/>
        </authorList>
    </citation>
    <scope>NUCLEOTIDE SEQUENCE [LARGE SCALE GENOMIC DNA]</scope>
    <source>
        <strain evidence="3 4">NBRC 104272</strain>
    </source>
</reference>
<dbReference type="GO" id="GO:0008800">
    <property type="term" value="F:beta-lactamase activity"/>
    <property type="evidence" value="ECO:0007669"/>
    <property type="project" value="InterPro"/>
</dbReference>
<dbReference type="Proteomes" id="UP000630097">
    <property type="component" value="Unassembled WGS sequence"/>
</dbReference>
<name>A0A8J3PZ40_9ACTN</name>
<evidence type="ECO:0000313" key="4">
    <source>
        <dbReference type="Proteomes" id="UP000630097"/>
    </source>
</evidence>
<dbReference type="PANTHER" id="PTHR35333">
    <property type="entry name" value="BETA-LACTAMASE"/>
    <property type="match status" value="1"/>
</dbReference>
<dbReference type="PROSITE" id="PS51257">
    <property type="entry name" value="PROKAR_LIPOPROTEIN"/>
    <property type="match status" value="1"/>
</dbReference>
<dbReference type="InterPro" id="IPR012338">
    <property type="entry name" value="Beta-lactam/transpept-like"/>
</dbReference>
<dbReference type="PANTHER" id="PTHR35333:SF3">
    <property type="entry name" value="BETA-LACTAMASE-TYPE TRANSPEPTIDASE FOLD CONTAINING PROTEIN"/>
    <property type="match status" value="1"/>
</dbReference>
<dbReference type="PRINTS" id="PR00118">
    <property type="entry name" value="BLACTAMASEA"/>
</dbReference>
<evidence type="ECO:0000259" key="2">
    <source>
        <dbReference type="Pfam" id="PF13354"/>
    </source>
</evidence>
<dbReference type="InterPro" id="IPR045155">
    <property type="entry name" value="Beta-lactam_cat"/>
</dbReference>
<evidence type="ECO:0000313" key="3">
    <source>
        <dbReference type="EMBL" id="GIG83791.1"/>
    </source>
</evidence>
<dbReference type="AlphaFoldDB" id="A0A8J3PZ40"/>
<evidence type="ECO:0000256" key="1">
    <source>
        <dbReference type="SAM" id="MobiDB-lite"/>
    </source>
</evidence>
<dbReference type="NCBIfam" id="NF033103">
    <property type="entry name" value="bla_class_A"/>
    <property type="match status" value="1"/>
</dbReference>
<accession>A0A8J3PZ40</accession>
<dbReference type="Gene3D" id="3.40.710.10">
    <property type="entry name" value="DD-peptidase/beta-lactamase superfamily"/>
    <property type="match status" value="1"/>
</dbReference>
<dbReference type="InterPro" id="IPR000871">
    <property type="entry name" value="Beta-lactam_class-A"/>
</dbReference>
<feature type="region of interest" description="Disordered" evidence="1">
    <location>
        <begin position="41"/>
        <end position="63"/>
    </location>
</feature>
<proteinExistence type="predicted"/>
<feature type="domain" description="Beta-lactamase class A catalytic" evidence="2">
    <location>
        <begin position="82"/>
        <end position="301"/>
    </location>
</feature>
<dbReference type="GO" id="GO:0046677">
    <property type="term" value="P:response to antibiotic"/>
    <property type="evidence" value="ECO:0007669"/>
    <property type="project" value="InterPro"/>
</dbReference>
<protein>
    <submittedName>
        <fullName evidence="3">Beta-lactamase</fullName>
    </submittedName>
</protein>
<dbReference type="SUPFAM" id="SSF56601">
    <property type="entry name" value="beta-lactamase/transpeptidase-like"/>
    <property type="match status" value="1"/>
</dbReference>
<sequence length="335" mass="35398">MLEMKDPSRFLVSLGATGLALSALVVLAGCGETTTAKNAAIPAVTPSATTRTPQPTTSPLPSQAEVGRQLRHLEQRHHGRIGAYAIDTGTGRTVSHRAGELFPTLSTFKAMVCAAVLRKARQSDPGLMDRVVHYGGDDLVDYSPVTEKHVDTGMTVAELCEAAITVSDNTAGNLLLKQIGGPAGLTAFYRSLGDSVSRLDRWETGLNVWKPGEKRDTTSPAAYARDLRALTLSDALEPADRTRLVGWMNDAETGDARVRAGLPREWTVGDKTGTGPTYGTTNDIAVIRPPSGAPVIMVILTNRRTADGASDDKVVAETAVILARGLGRTDQGATG</sequence>
<comment type="caution">
    <text evidence="3">The sequence shown here is derived from an EMBL/GenBank/DDBJ whole genome shotgun (WGS) entry which is preliminary data.</text>
</comment>
<dbReference type="GO" id="GO:0030655">
    <property type="term" value="P:beta-lactam antibiotic catabolic process"/>
    <property type="evidence" value="ECO:0007669"/>
    <property type="project" value="InterPro"/>
</dbReference>
<dbReference type="EMBL" id="BONV01000043">
    <property type="protein sequence ID" value="GIG83791.1"/>
    <property type="molecule type" value="Genomic_DNA"/>
</dbReference>
<feature type="compositionally biased region" description="Low complexity" evidence="1">
    <location>
        <begin position="45"/>
        <end position="62"/>
    </location>
</feature>
<gene>
    <name evidence="3" type="primary">penA</name>
    <name evidence="3" type="ORF">Pka01_69180</name>
</gene>
<organism evidence="3 4">
    <name type="scientific">Planotetraspora kaengkrachanensis</name>
    <dbReference type="NCBI Taxonomy" id="575193"/>
    <lineage>
        <taxon>Bacteria</taxon>
        <taxon>Bacillati</taxon>
        <taxon>Actinomycetota</taxon>
        <taxon>Actinomycetes</taxon>
        <taxon>Streptosporangiales</taxon>
        <taxon>Streptosporangiaceae</taxon>
        <taxon>Planotetraspora</taxon>
    </lineage>
</organism>
<keyword evidence="4" id="KW-1185">Reference proteome</keyword>